<dbReference type="InterPro" id="IPR039424">
    <property type="entry name" value="SBP_5"/>
</dbReference>
<dbReference type="Gene3D" id="3.40.190.10">
    <property type="entry name" value="Periplasmic binding protein-like II"/>
    <property type="match status" value="1"/>
</dbReference>
<evidence type="ECO:0000256" key="1">
    <source>
        <dbReference type="ARBA" id="ARBA00022729"/>
    </source>
</evidence>
<gene>
    <name evidence="4" type="ORF">V3I05_07340</name>
</gene>
<dbReference type="EMBL" id="CP145316">
    <property type="protein sequence ID" value="XAM17495.1"/>
    <property type="molecule type" value="Genomic_DNA"/>
</dbReference>
<dbReference type="InterPro" id="IPR030678">
    <property type="entry name" value="Peptide/Ni-bd"/>
</dbReference>
<dbReference type="PANTHER" id="PTHR30290:SF64">
    <property type="entry name" value="ABC TRANSPORTER PERIPLASMIC BINDING PROTEIN"/>
    <property type="match status" value="1"/>
</dbReference>
<sequence>MLRTSYFILVCFVFPHFAYAFNALQDEPNVIERDSKETLQDKGDTIHRGQRILASQDTKRVRADGFSMNFTKWQEQSSCKSYQTRGEGSLVSLNDRAESADSFKSREKPLPSYALSVYGTLKYPPTFTHFAYANPNAPKGGTMKGFALGTFDSLNPFSQKGNPAAELSTLVYDTLTFQSLDEPFSEYGLIADSMQKGKDYVMFHINPKATFSDGVRVSAEDVAFSFETLLSLGRIEYKRYYADVERVEVLDKNRVIFYFKNDSNKELPLILGQLPILPKHIYMQNDKNTFLDNPLQIPIGSGAYRVKKYDIGRSITYERNPNYWAKDHPTQKGRFNFDTIVIEYYKDASVAQNAFLAGEYDYRIESSAKVWAKDYESKAKTEGKIILQSFKHQLPSTFQGFFFNTRKPIFKDIAVREALLYAFDFEWSNKNLFFNQYERTTHIFNNSPFASNRLPSGREREILLEYKNKLNPRIFNEIYVIPRTDGAKVRGENLRENLKYARDLLIQAGFYIHNGVLYAPQNKPFTFEILISYEAFERICLPFVKNLEKLGIKASIKKVDDSQYINRVRNFEYDMVIELLGQSLFPGNEQNYYWNSNVANVSGSRNFAGVSDEVVDSLIERLINAQSESERIAIGKALDRVLLWGFYAIPHFNLPAFRVAYWRKIDMPRTTPPYGIDPYLWWQRVD</sequence>
<dbReference type="Pfam" id="PF00496">
    <property type="entry name" value="SBP_bac_5"/>
    <property type="match status" value="1"/>
</dbReference>
<organism evidence="4 5">
    <name type="scientific">Helicobacter mastomyrinus</name>
    <dbReference type="NCBI Taxonomy" id="287948"/>
    <lineage>
        <taxon>Bacteria</taxon>
        <taxon>Pseudomonadati</taxon>
        <taxon>Campylobacterota</taxon>
        <taxon>Epsilonproteobacteria</taxon>
        <taxon>Campylobacterales</taxon>
        <taxon>Helicobacteraceae</taxon>
        <taxon>Helicobacter</taxon>
    </lineage>
</organism>
<dbReference type="Proteomes" id="UP001434737">
    <property type="component" value="Chromosome"/>
</dbReference>
<keyword evidence="1 2" id="KW-0732">Signal</keyword>
<dbReference type="RefSeq" id="WP_343353156.1">
    <property type="nucleotide sequence ID" value="NZ_CP145316.1"/>
</dbReference>
<dbReference type="InterPro" id="IPR000914">
    <property type="entry name" value="SBP_5_dom"/>
</dbReference>
<protein>
    <submittedName>
        <fullName evidence="4">Extracellular solute-binding protein</fullName>
    </submittedName>
</protein>
<evidence type="ECO:0000259" key="3">
    <source>
        <dbReference type="Pfam" id="PF00496"/>
    </source>
</evidence>
<dbReference type="SUPFAM" id="SSF53850">
    <property type="entry name" value="Periplasmic binding protein-like II"/>
    <property type="match status" value="1"/>
</dbReference>
<evidence type="ECO:0000313" key="5">
    <source>
        <dbReference type="Proteomes" id="UP001434737"/>
    </source>
</evidence>
<dbReference type="PIRSF" id="PIRSF002741">
    <property type="entry name" value="MppA"/>
    <property type="match status" value="1"/>
</dbReference>
<dbReference type="CDD" id="cd08497">
    <property type="entry name" value="MbnE-like"/>
    <property type="match status" value="1"/>
</dbReference>
<evidence type="ECO:0000313" key="4">
    <source>
        <dbReference type="EMBL" id="XAM17495.1"/>
    </source>
</evidence>
<keyword evidence="5" id="KW-1185">Reference proteome</keyword>
<name>A0ABZ3F530_9HELI</name>
<proteinExistence type="predicted"/>
<feature type="domain" description="Solute-binding protein family 5" evidence="3">
    <location>
        <begin position="196"/>
        <end position="597"/>
    </location>
</feature>
<reference evidence="4 5" key="1">
    <citation type="submission" date="2024-02" db="EMBL/GenBank/DDBJ databases">
        <title>Genome and pathogenicity analysis of Helicobacter mastomyrinus isolated from mice.</title>
        <authorList>
            <person name="Zhu L."/>
        </authorList>
    </citation>
    <scope>NUCLEOTIDE SEQUENCE [LARGE SCALE GENOMIC DNA]</scope>
    <source>
        <strain evidence="4 5">Hm-17</strain>
    </source>
</reference>
<dbReference type="Gene3D" id="3.10.105.10">
    <property type="entry name" value="Dipeptide-binding Protein, Domain 3"/>
    <property type="match status" value="1"/>
</dbReference>
<evidence type="ECO:0000256" key="2">
    <source>
        <dbReference type="SAM" id="SignalP"/>
    </source>
</evidence>
<feature type="chain" id="PRO_5045309712" evidence="2">
    <location>
        <begin position="21"/>
        <end position="686"/>
    </location>
</feature>
<accession>A0ABZ3F530</accession>
<feature type="signal peptide" evidence="2">
    <location>
        <begin position="1"/>
        <end position="20"/>
    </location>
</feature>
<dbReference type="PANTHER" id="PTHR30290">
    <property type="entry name" value="PERIPLASMIC BINDING COMPONENT OF ABC TRANSPORTER"/>
    <property type="match status" value="1"/>
</dbReference>